<evidence type="ECO:0000313" key="7">
    <source>
        <dbReference type="Proteomes" id="UP000308652"/>
    </source>
</evidence>
<sequence>MADALDSLVNIIASGVENLKLAYSEKGESIPSLDDTFLPSALDDNAKAIDARRLIVAAAAQLLSTVRFPVETLQERASELHVTAALGLVVDFDVVDIIKEGGVKGVHVNEIAAQSGIDPSHLARILRYLATRHIFREITPNVFANNRISSLLLKTKTREEVKAEPIAKFDGAQLAAYVSFWADTGLKSSAHWASFIQNPEGASAPFNIAFGTTAKMWDWFKEPGNELHSRRFIASMAGSGDRFPSEIFVSGIDGNLLNKDDIVVDVGGNVGSVALVLFKAYPHLRYVVQDLDRQIEAAQEYWNNNAPEAVVSGQVQLQLHDFFTPQPVKNAAIYFLRTIVHDWPDTDAKRILINLRDAASSSSKLVIFDRLATYSCHNPSSHTTSPSEVPSPLLSNLGIAGAGFTTNIDMLMFSLFNGKERTEVEFKELGEAAGWKLEKVTPGPLATLVFSAA</sequence>
<dbReference type="AlphaFoldDB" id="A0A5C3LHY4"/>
<dbReference type="SUPFAM" id="SSF53335">
    <property type="entry name" value="S-adenosyl-L-methionine-dependent methyltransferases"/>
    <property type="match status" value="1"/>
</dbReference>
<evidence type="ECO:0000256" key="3">
    <source>
        <dbReference type="ARBA" id="ARBA00022691"/>
    </source>
</evidence>
<evidence type="ECO:0000259" key="4">
    <source>
        <dbReference type="Pfam" id="PF00891"/>
    </source>
</evidence>
<dbReference type="PANTHER" id="PTHR43712:SF2">
    <property type="entry name" value="O-METHYLTRANSFERASE CICE"/>
    <property type="match status" value="1"/>
</dbReference>
<dbReference type="SUPFAM" id="SSF46785">
    <property type="entry name" value="Winged helix' DNA-binding domain"/>
    <property type="match status" value="1"/>
</dbReference>
<keyword evidence="3" id="KW-0949">S-adenosyl-L-methionine</keyword>
<dbReference type="Proteomes" id="UP000308652">
    <property type="component" value="Unassembled WGS sequence"/>
</dbReference>
<keyword evidence="1 6" id="KW-0489">Methyltransferase</keyword>
<keyword evidence="7" id="KW-1185">Reference proteome</keyword>
<feature type="domain" description="O-methyltransferase C-terminal" evidence="4">
    <location>
        <begin position="205"/>
        <end position="435"/>
    </location>
</feature>
<dbReference type="InterPro" id="IPR001077">
    <property type="entry name" value="COMT_C"/>
</dbReference>
<dbReference type="STRING" id="68775.A0A5C3LHY4"/>
<evidence type="ECO:0000256" key="1">
    <source>
        <dbReference type="ARBA" id="ARBA00022603"/>
    </source>
</evidence>
<evidence type="ECO:0000256" key="2">
    <source>
        <dbReference type="ARBA" id="ARBA00022679"/>
    </source>
</evidence>
<dbReference type="OrthoDB" id="2410195at2759"/>
<feature type="domain" description="O-methyltransferase dimerisation" evidence="5">
    <location>
        <begin position="80"/>
        <end position="154"/>
    </location>
</feature>
<dbReference type="Pfam" id="PF00891">
    <property type="entry name" value="Methyltransf_2"/>
    <property type="match status" value="1"/>
</dbReference>
<dbReference type="Gene3D" id="3.40.50.150">
    <property type="entry name" value="Vaccinia Virus protein VP39"/>
    <property type="match status" value="1"/>
</dbReference>
<protein>
    <submittedName>
        <fullName evidence="6">S-adenosyl-L-methionine-dependent methyltransferase</fullName>
    </submittedName>
</protein>
<dbReference type="PANTHER" id="PTHR43712">
    <property type="entry name" value="PUTATIVE (AFU_ORTHOLOGUE AFUA_4G14580)-RELATED"/>
    <property type="match status" value="1"/>
</dbReference>
<accession>A0A5C3LHY4</accession>
<evidence type="ECO:0000313" key="6">
    <source>
        <dbReference type="EMBL" id="TFK32255.1"/>
    </source>
</evidence>
<dbReference type="Gene3D" id="1.10.10.10">
    <property type="entry name" value="Winged helix-like DNA-binding domain superfamily/Winged helix DNA-binding domain"/>
    <property type="match status" value="1"/>
</dbReference>
<dbReference type="InterPro" id="IPR012967">
    <property type="entry name" value="COMT_dimerisation"/>
</dbReference>
<name>A0A5C3LHY4_9AGAR</name>
<dbReference type="InterPro" id="IPR036388">
    <property type="entry name" value="WH-like_DNA-bd_sf"/>
</dbReference>
<keyword evidence="2 6" id="KW-0808">Transferase</keyword>
<dbReference type="Pfam" id="PF08100">
    <property type="entry name" value="Dimerisation"/>
    <property type="match status" value="1"/>
</dbReference>
<dbReference type="InterPro" id="IPR029063">
    <property type="entry name" value="SAM-dependent_MTases_sf"/>
</dbReference>
<organism evidence="6 7">
    <name type="scientific">Crucibulum laeve</name>
    <dbReference type="NCBI Taxonomy" id="68775"/>
    <lineage>
        <taxon>Eukaryota</taxon>
        <taxon>Fungi</taxon>
        <taxon>Dikarya</taxon>
        <taxon>Basidiomycota</taxon>
        <taxon>Agaricomycotina</taxon>
        <taxon>Agaricomycetes</taxon>
        <taxon>Agaricomycetidae</taxon>
        <taxon>Agaricales</taxon>
        <taxon>Agaricineae</taxon>
        <taxon>Nidulariaceae</taxon>
        <taxon>Crucibulum</taxon>
    </lineage>
</organism>
<dbReference type="InterPro" id="IPR016461">
    <property type="entry name" value="COMT-like"/>
</dbReference>
<dbReference type="GO" id="GO:0046983">
    <property type="term" value="F:protein dimerization activity"/>
    <property type="evidence" value="ECO:0007669"/>
    <property type="project" value="InterPro"/>
</dbReference>
<dbReference type="InterPro" id="IPR036390">
    <property type="entry name" value="WH_DNA-bd_sf"/>
</dbReference>
<evidence type="ECO:0000259" key="5">
    <source>
        <dbReference type="Pfam" id="PF08100"/>
    </source>
</evidence>
<dbReference type="PROSITE" id="PS51683">
    <property type="entry name" value="SAM_OMT_II"/>
    <property type="match status" value="1"/>
</dbReference>
<proteinExistence type="predicted"/>
<reference evidence="6 7" key="1">
    <citation type="journal article" date="2019" name="Nat. Ecol. Evol.">
        <title>Megaphylogeny resolves global patterns of mushroom evolution.</title>
        <authorList>
            <person name="Varga T."/>
            <person name="Krizsan K."/>
            <person name="Foldi C."/>
            <person name="Dima B."/>
            <person name="Sanchez-Garcia M."/>
            <person name="Sanchez-Ramirez S."/>
            <person name="Szollosi G.J."/>
            <person name="Szarkandi J.G."/>
            <person name="Papp V."/>
            <person name="Albert L."/>
            <person name="Andreopoulos W."/>
            <person name="Angelini C."/>
            <person name="Antonin V."/>
            <person name="Barry K.W."/>
            <person name="Bougher N.L."/>
            <person name="Buchanan P."/>
            <person name="Buyck B."/>
            <person name="Bense V."/>
            <person name="Catcheside P."/>
            <person name="Chovatia M."/>
            <person name="Cooper J."/>
            <person name="Damon W."/>
            <person name="Desjardin D."/>
            <person name="Finy P."/>
            <person name="Geml J."/>
            <person name="Haridas S."/>
            <person name="Hughes K."/>
            <person name="Justo A."/>
            <person name="Karasinski D."/>
            <person name="Kautmanova I."/>
            <person name="Kiss B."/>
            <person name="Kocsube S."/>
            <person name="Kotiranta H."/>
            <person name="LaButti K.M."/>
            <person name="Lechner B.E."/>
            <person name="Liimatainen K."/>
            <person name="Lipzen A."/>
            <person name="Lukacs Z."/>
            <person name="Mihaltcheva S."/>
            <person name="Morgado L.N."/>
            <person name="Niskanen T."/>
            <person name="Noordeloos M.E."/>
            <person name="Ohm R.A."/>
            <person name="Ortiz-Santana B."/>
            <person name="Ovrebo C."/>
            <person name="Racz N."/>
            <person name="Riley R."/>
            <person name="Savchenko A."/>
            <person name="Shiryaev A."/>
            <person name="Soop K."/>
            <person name="Spirin V."/>
            <person name="Szebenyi C."/>
            <person name="Tomsovsky M."/>
            <person name="Tulloss R.E."/>
            <person name="Uehling J."/>
            <person name="Grigoriev I.V."/>
            <person name="Vagvolgyi C."/>
            <person name="Papp T."/>
            <person name="Martin F.M."/>
            <person name="Miettinen O."/>
            <person name="Hibbett D.S."/>
            <person name="Nagy L.G."/>
        </authorList>
    </citation>
    <scope>NUCLEOTIDE SEQUENCE [LARGE SCALE GENOMIC DNA]</scope>
    <source>
        <strain evidence="6 7">CBS 166.37</strain>
    </source>
</reference>
<gene>
    <name evidence="6" type="ORF">BDQ12DRAFT_659420</name>
</gene>
<dbReference type="GO" id="GO:0008171">
    <property type="term" value="F:O-methyltransferase activity"/>
    <property type="evidence" value="ECO:0007669"/>
    <property type="project" value="InterPro"/>
</dbReference>
<dbReference type="EMBL" id="ML213680">
    <property type="protein sequence ID" value="TFK32255.1"/>
    <property type="molecule type" value="Genomic_DNA"/>
</dbReference>
<dbReference type="GO" id="GO:0032259">
    <property type="term" value="P:methylation"/>
    <property type="evidence" value="ECO:0007669"/>
    <property type="project" value="UniProtKB-KW"/>
</dbReference>